<dbReference type="HOGENOM" id="CLU_014293_1_1_1"/>
<gene>
    <name evidence="18" type="primary">AlNc14C165G7865</name>
    <name evidence="18" type="ORF">ALNC14_088630</name>
</gene>
<feature type="region of interest" description="Disordered" evidence="16">
    <location>
        <begin position="110"/>
        <end position="148"/>
    </location>
</feature>
<keyword evidence="3 14" id="KW-0963">Cytoplasm</keyword>
<dbReference type="SUPFAM" id="SSF48403">
    <property type="entry name" value="Ankyrin repeat"/>
    <property type="match status" value="1"/>
</dbReference>
<evidence type="ECO:0000256" key="11">
    <source>
        <dbReference type="ARBA" id="ARBA00023043"/>
    </source>
</evidence>
<keyword evidence="6" id="KW-0677">Repeat</keyword>
<dbReference type="PANTHER" id="PTHR16036:SF2">
    <property type="entry name" value="TRNA ENDONUCLEASE ANKZF1"/>
    <property type="match status" value="1"/>
</dbReference>
<dbReference type="GO" id="GO:0036503">
    <property type="term" value="P:ERAD pathway"/>
    <property type="evidence" value="ECO:0007669"/>
    <property type="project" value="TreeGrafter"/>
</dbReference>
<dbReference type="InterPro" id="IPR047139">
    <property type="entry name" value="ANKZ1/VMS1"/>
</dbReference>
<protein>
    <submittedName>
        <fullName evidence="18">Uncharacterized protein AlNc14C165G7865</fullName>
    </submittedName>
</protein>
<organism evidence="18">
    <name type="scientific">Albugo laibachii Nc14</name>
    <dbReference type="NCBI Taxonomy" id="890382"/>
    <lineage>
        <taxon>Eukaryota</taxon>
        <taxon>Sar</taxon>
        <taxon>Stramenopiles</taxon>
        <taxon>Oomycota</taxon>
        <taxon>Peronosporomycetes</taxon>
        <taxon>Albuginales</taxon>
        <taxon>Albuginaceae</taxon>
        <taxon>Albugo</taxon>
    </lineage>
</organism>
<dbReference type="InterPro" id="IPR041540">
    <property type="entry name" value="VATC"/>
</dbReference>
<evidence type="ECO:0000256" key="14">
    <source>
        <dbReference type="PROSITE-ProRule" id="PRU01389"/>
    </source>
</evidence>
<feature type="region of interest" description="Disordered" evidence="16">
    <location>
        <begin position="479"/>
        <end position="507"/>
    </location>
</feature>
<feature type="region of interest" description="Disordered" evidence="16">
    <location>
        <begin position="221"/>
        <end position="241"/>
    </location>
</feature>
<keyword evidence="10" id="KW-0862">Zinc</keyword>
<dbReference type="Pfam" id="PF18716">
    <property type="entry name" value="VATC"/>
    <property type="match status" value="1"/>
</dbReference>
<comment type="subcellular location">
    <subcellularLocation>
        <location evidence="1">Cytoplasm</location>
    </subcellularLocation>
</comment>
<accession>F0WN33</accession>
<feature type="domain" description="VLRF1" evidence="17">
    <location>
        <begin position="185"/>
        <end position="326"/>
    </location>
</feature>
<dbReference type="PROSITE" id="PS50088">
    <property type="entry name" value="ANK_REPEAT"/>
    <property type="match status" value="1"/>
</dbReference>
<evidence type="ECO:0000313" key="18">
    <source>
        <dbReference type="EMBL" id="CCA22720.1"/>
    </source>
</evidence>
<keyword evidence="12 15" id="KW-0175">Coiled coil</keyword>
<feature type="coiled-coil region" evidence="15">
    <location>
        <begin position="507"/>
        <end position="542"/>
    </location>
</feature>
<keyword evidence="7 14" id="KW-0255">Endonuclease</keyword>
<feature type="compositionally biased region" description="Basic and acidic residues" evidence="16">
    <location>
        <begin position="481"/>
        <end position="494"/>
    </location>
</feature>
<dbReference type="PROSITE" id="PS52044">
    <property type="entry name" value="VLRF1"/>
    <property type="match status" value="1"/>
</dbReference>
<dbReference type="PROSITE" id="PS50297">
    <property type="entry name" value="ANK_REP_REGION"/>
    <property type="match status" value="1"/>
</dbReference>
<evidence type="ECO:0000256" key="6">
    <source>
        <dbReference type="ARBA" id="ARBA00022737"/>
    </source>
</evidence>
<evidence type="ECO:0000256" key="13">
    <source>
        <dbReference type="PROSITE-ProRule" id="PRU00023"/>
    </source>
</evidence>
<evidence type="ECO:0000256" key="4">
    <source>
        <dbReference type="ARBA" id="ARBA00022722"/>
    </source>
</evidence>
<evidence type="ECO:0000256" key="1">
    <source>
        <dbReference type="ARBA" id="ARBA00004496"/>
    </source>
</evidence>
<feature type="repeat" description="ANK" evidence="13">
    <location>
        <begin position="407"/>
        <end position="439"/>
    </location>
</feature>
<reference evidence="18" key="2">
    <citation type="submission" date="2011-02" db="EMBL/GenBank/DDBJ databases">
        <authorList>
            <person name="MacLean D."/>
        </authorList>
    </citation>
    <scope>NUCLEOTIDE SEQUENCE</scope>
</reference>
<comment type="domain">
    <text evidence="14">The VLRF1 domain mediates binding to the 60S ribosomal subunit.</text>
</comment>
<keyword evidence="4 14" id="KW-0540">Nuclease</keyword>
<evidence type="ECO:0000256" key="2">
    <source>
        <dbReference type="ARBA" id="ARBA00009262"/>
    </source>
</evidence>
<feature type="active site" evidence="14">
    <location>
        <position position="228"/>
    </location>
</feature>
<dbReference type="EMBL" id="FR824210">
    <property type="protein sequence ID" value="CCA22720.1"/>
    <property type="molecule type" value="Genomic_DNA"/>
</dbReference>
<comment type="similarity">
    <text evidence="2 14">Belongs to the ANKZF1/VMS1 family.</text>
</comment>
<evidence type="ECO:0000256" key="12">
    <source>
        <dbReference type="ARBA" id="ARBA00023054"/>
    </source>
</evidence>
<name>F0WN33_9STRA</name>
<feature type="compositionally biased region" description="Basic and acidic residues" evidence="16">
    <location>
        <begin position="352"/>
        <end position="363"/>
    </location>
</feature>
<keyword evidence="9 14" id="KW-0378">Hydrolase</keyword>
<feature type="compositionally biased region" description="Polar residues" evidence="16">
    <location>
        <begin position="225"/>
        <end position="241"/>
    </location>
</feature>
<feature type="compositionally biased region" description="Basic residues" evidence="16">
    <location>
        <begin position="495"/>
        <end position="505"/>
    </location>
</feature>
<keyword evidence="8" id="KW-0863">Zinc-finger</keyword>
<dbReference type="InterPro" id="IPR002110">
    <property type="entry name" value="Ankyrin_rpt"/>
</dbReference>
<evidence type="ECO:0000256" key="8">
    <source>
        <dbReference type="ARBA" id="ARBA00022771"/>
    </source>
</evidence>
<sequence>MSKGVKAVPSIHSDKKFLGQLALNEIPLENIVTWNLYQFDHVPQPDVNTAVPSNVAATVPPQSIETYTESVTGLRCGTCEVSAFESSEAQYYHFKSDLHRINLKRKAKGLPPLTSSSELPSDSPDSDSGDSTSSKSEEEDKSTHPTEPVILFTDMVHVHKIYKTLLTPPKAKVCYKDSLIQLCSSEWKWAVFLLRSGRFAGAIFQRNFALVHKTFQRYTTRRKQGGSQTAHDASGNRSKSAGATLRRYNESALKADIHNTLAQWKAELASTELIFIASGKAEQNTFFGVKENLLDTNDRRIRRIPFATYRPTFEEVCRVRAKLQSVKCGSISSILQPARKKPANSDQTTSKKTVEKPAEREVAVDASEQVKTIPAIIQKLRDGEYEAVQGQVENRDSSVDIDVADSEGMTLLHHAANVDATCMVSFLLEKGANPSLLDIRNRSPYLLCISKGTRDVFRRFLAKQPDAWDYTNSHIPSALTEEMKQRKREKENEKRRRARGRKKEQKKILAEEAIQNERERIAQEEEEALRKERARIAMEAANTCSFCGKSSGPTPFTRLEYKYCSTLCVQNHRRQLLSEAALRRLKM</sequence>
<evidence type="ECO:0000259" key="17">
    <source>
        <dbReference type="PROSITE" id="PS52044"/>
    </source>
</evidence>
<dbReference type="GO" id="GO:0004519">
    <property type="term" value="F:endonuclease activity"/>
    <property type="evidence" value="ECO:0007669"/>
    <property type="project" value="UniProtKB-KW"/>
</dbReference>
<dbReference type="Gene3D" id="1.25.40.20">
    <property type="entry name" value="Ankyrin repeat-containing domain"/>
    <property type="match status" value="1"/>
</dbReference>
<keyword evidence="11 13" id="KW-0040">ANK repeat</keyword>
<evidence type="ECO:0000256" key="16">
    <source>
        <dbReference type="SAM" id="MobiDB-lite"/>
    </source>
</evidence>
<dbReference type="GO" id="GO:0016787">
    <property type="term" value="F:hydrolase activity"/>
    <property type="evidence" value="ECO:0007669"/>
    <property type="project" value="UniProtKB-KW"/>
</dbReference>
<proteinExistence type="inferred from homology"/>
<dbReference type="PANTHER" id="PTHR16036">
    <property type="entry name" value="ANKYRIN REPEAT AND ZINC FINGER DOMAIN-CONTAINING PROTEIN 1"/>
    <property type="match status" value="1"/>
</dbReference>
<feature type="compositionally biased region" description="Low complexity" evidence="16">
    <location>
        <begin position="110"/>
        <end position="123"/>
    </location>
</feature>
<feature type="compositionally biased region" description="Basic and acidic residues" evidence="16">
    <location>
        <begin position="135"/>
        <end position="144"/>
    </location>
</feature>
<evidence type="ECO:0000256" key="10">
    <source>
        <dbReference type="ARBA" id="ARBA00022833"/>
    </source>
</evidence>
<reference evidence="18" key="1">
    <citation type="journal article" date="2011" name="PLoS Biol.">
        <title>Gene gain and loss during evolution of obligate parasitism in the white rust pathogen of Arabidopsis thaliana.</title>
        <authorList>
            <person name="Kemen E."/>
            <person name="Gardiner A."/>
            <person name="Schultz-Larsen T."/>
            <person name="Kemen A.C."/>
            <person name="Balmuth A.L."/>
            <person name="Robert-Seilaniantz A."/>
            <person name="Bailey K."/>
            <person name="Holub E."/>
            <person name="Studholme D.J."/>
            <person name="Maclean D."/>
            <person name="Jones J.D."/>
        </authorList>
    </citation>
    <scope>NUCLEOTIDE SEQUENCE</scope>
</reference>
<evidence type="ECO:0000256" key="5">
    <source>
        <dbReference type="ARBA" id="ARBA00022723"/>
    </source>
</evidence>
<evidence type="ECO:0000256" key="15">
    <source>
        <dbReference type="SAM" id="Coils"/>
    </source>
</evidence>
<evidence type="ECO:0000256" key="9">
    <source>
        <dbReference type="ARBA" id="ARBA00022801"/>
    </source>
</evidence>
<feature type="region of interest" description="Disordered" evidence="16">
    <location>
        <begin position="337"/>
        <end position="363"/>
    </location>
</feature>
<evidence type="ECO:0000256" key="7">
    <source>
        <dbReference type="ARBA" id="ARBA00022759"/>
    </source>
</evidence>
<dbReference type="Pfam" id="PF00023">
    <property type="entry name" value="Ank"/>
    <property type="match status" value="1"/>
</dbReference>
<dbReference type="InterPro" id="IPR041175">
    <property type="entry name" value="VLRF1/Vms1"/>
</dbReference>
<dbReference type="AlphaFoldDB" id="F0WN33"/>
<dbReference type="GO" id="GO:0008270">
    <property type="term" value="F:zinc ion binding"/>
    <property type="evidence" value="ECO:0007669"/>
    <property type="project" value="UniProtKB-KW"/>
</dbReference>
<keyword evidence="5" id="KW-0479">Metal-binding</keyword>
<evidence type="ECO:0000256" key="3">
    <source>
        <dbReference type="ARBA" id="ARBA00022490"/>
    </source>
</evidence>
<dbReference type="InterPro" id="IPR036770">
    <property type="entry name" value="Ankyrin_rpt-contain_sf"/>
</dbReference>
<dbReference type="Pfam" id="PF18826">
    <property type="entry name" value="bVLRF1"/>
    <property type="match status" value="1"/>
</dbReference>
<dbReference type="GO" id="GO:0005737">
    <property type="term" value="C:cytoplasm"/>
    <property type="evidence" value="ECO:0007669"/>
    <property type="project" value="UniProtKB-SubCell"/>
</dbReference>